<dbReference type="KEGG" id="tml:GSTUM_00001802001"/>
<reference evidence="1 2" key="1">
    <citation type="journal article" date="2010" name="Nature">
        <title>Perigord black truffle genome uncovers evolutionary origins and mechanisms of symbiosis.</title>
        <authorList>
            <person name="Martin F."/>
            <person name="Kohler A."/>
            <person name="Murat C."/>
            <person name="Balestrini R."/>
            <person name="Coutinho P.M."/>
            <person name="Jaillon O."/>
            <person name="Montanini B."/>
            <person name="Morin E."/>
            <person name="Noel B."/>
            <person name="Percudani R."/>
            <person name="Porcel B."/>
            <person name="Rubini A."/>
            <person name="Amicucci A."/>
            <person name="Amselem J."/>
            <person name="Anthouard V."/>
            <person name="Arcioni S."/>
            <person name="Artiguenave F."/>
            <person name="Aury J.M."/>
            <person name="Ballario P."/>
            <person name="Bolchi A."/>
            <person name="Brenna A."/>
            <person name="Brun A."/>
            <person name="Buee M."/>
            <person name="Cantarel B."/>
            <person name="Chevalier G."/>
            <person name="Couloux A."/>
            <person name="Da Silva C."/>
            <person name="Denoeud F."/>
            <person name="Duplessis S."/>
            <person name="Ghignone S."/>
            <person name="Hilselberger B."/>
            <person name="Iotti M."/>
            <person name="Marcais B."/>
            <person name="Mello A."/>
            <person name="Miranda M."/>
            <person name="Pacioni G."/>
            <person name="Quesneville H."/>
            <person name="Riccioni C."/>
            <person name="Ruotolo R."/>
            <person name="Splivallo R."/>
            <person name="Stocchi V."/>
            <person name="Tisserant E."/>
            <person name="Viscomi A.R."/>
            <person name="Zambonelli A."/>
            <person name="Zampieri E."/>
            <person name="Henrissat B."/>
            <person name="Lebrun M.H."/>
            <person name="Paolocci F."/>
            <person name="Bonfante P."/>
            <person name="Ottonello S."/>
            <person name="Wincker P."/>
        </authorList>
    </citation>
    <scope>NUCLEOTIDE SEQUENCE [LARGE SCALE GENOMIC DNA]</scope>
    <source>
        <strain evidence="1 2">Mel28</strain>
    </source>
</reference>
<proteinExistence type="predicted"/>
<dbReference type="InParanoid" id="D5G6K3"/>
<dbReference type="AlphaFoldDB" id="D5G6K3"/>
<sequence>MNGCSACFLEFDIMPLPTASPRIIILSQSSLSLRFNPGGFGGRSFFPTFQWRSLSSKVPSLDELPSSSSGGPSGGIPTFPGGSLFLPFPLFPPAGPGSPSNGARPFPFSSWDGLSGGGISTTLAVGRASPTATCSTLSSNPAIWARISANSASRRWSNSLWTRWPRSAASFWFLASCTS</sequence>
<protein>
    <submittedName>
        <fullName evidence="1">(Perigord truffle) hypothetical protein</fullName>
    </submittedName>
</protein>
<evidence type="ECO:0000313" key="1">
    <source>
        <dbReference type="EMBL" id="CAZ80146.1"/>
    </source>
</evidence>
<dbReference type="Proteomes" id="UP000006911">
    <property type="component" value="Unassembled WGS sequence"/>
</dbReference>
<name>D5G6K3_TUBMM</name>
<dbReference type="GeneID" id="9187182"/>
<organism evidence="1 2">
    <name type="scientific">Tuber melanosporum (strain Mel28)</name>
    <name type="common">Perigord black truffle</name>
    <dbReference type="NCBI Taxonomy" id="656061"/>
    <lineage>
        <taxon>Eukaryota</taxon>
        <taxon>Fungi</taxon>
        <taxon>Dikarya</taxon>
        <taxon>Ascomycota</taxon>
        <taxon>Pezizomycotina</taxon>
        <taxon>Pezizomycetes</taxon>
        <taxon>Pezizales</taxon>
        <taxon>Tuberaceae</taxon>
        <taxon>Tuber</taxon>
    </lineage>
</organism>
<keyword evidence="2" id="KW-1185">Reference proteome</keyword>
<evidence type="ECO:0000313" key="2">
    <source>
        <dbReference type="Proteomes" id="UP000006911"/>
    </source>
</evidence>
<gene>
    <name evidence="1" type="ORF">GSTUM_00001802001</name>
</gene>
<dbReference type="EMBL" id="FN430010">
    <property type="protein sequence ID" value="CAZ80146.1"/>
    <property type="molecule type" value="Genomic_DNA"/>
</dbReference>
<dbReference type="RefSeq" id="XP_002835989.1">
    <property type="nucleotide sequence ID" value="XM_002835943.1"/>
</dbReference>
<accession>D5G6K3</accession>
<dbReference type="HOGENOM" id="CLU_1504526_0_0_1"/>